<keyword evidence="9" id="KW-0573">Peptidoglycan synthesis</keyword>
<evidence type="ECO:0000256" key="23">
    <source>
        <dbReference type="SAM" id="Phobius"/>
    </source>
</evidence>
<keyword evidence="8" id="KW-0133">Cell shape</keyword>
<evidence type="ECO:0000313" key="25">
    <source>
        <dbReference type="Proteomes" id="UP000248764"/>
    </source>
</evidence>
<keyword evidence="12" id="KW-0131">Cell cycle</keyword>
<evidence type="ECO:0000256" key="21">
    <source>
        <dbReference type="ARBA" id="ARBA00049966"/>
    </source>
</evidence>
<evidence type="ECO:0000256" key="22">
    <source>
        <dbReference type="SAM" id="MobiDB-lite"/>
    </source>
</evidence>
<evidence type="ECO:0000256" key="4">
    <source>
        <dbReference type="ARBA" id="ARBA00022618"/>
    </source>
</evidence>
<evidence type="ECO:0000256" key="15">
    <source>
        <dbReference type="ARBA" id="ARBA00033270"/>
    </source>
</evidence>
<evidence type="ECO:0000256" key="9">
    <source>
        <dbReference type="ARBA" id="ARBA00022984"/>
    </source>
</evidence>
<keyword evidence="4" id="KW-0132">Cell division</keyword>
<evidence type="ECO:0000256" key="10">
    <source>
        <dbReference type="ARBA" id="ARBA00022989"/>
    </source>
</evidence>
<feature type="transmembrane region" description="Helical" evidence="23">
    <location>
        <begin position="221"/>
        <end position="237"/>
    </location>
</feature>
<evidence type="ECO:0000256" key="2">
    <source>
        <dbReference type="ARBA" id="ARBA00004752"/>
    </source>
</evidence>
<feature type="transmembrane region" description="Helical" evidence="23">
    <location>
        <begin position="329"/>
        <end position="352"/>
    </location>
</feature>
<comment type="caution">
    <text evidence="24">The sequence shown here is derived from an EMBL/GenBank/DDBJ whole genome shotgun (WGS) entry which is preliminary data.</text>
</comment>
<evidence type="ECO:0000256" key="11">
    <source>
        <dbReference type="ARBA" id="ARBA00023136"/>
    </source>
</evidence>
<evidence type="ECO:0000256" key="16">
    <source>
        <dbReference type="ARBA" id="ARBA00038053"/>
    </source>
</evidence>
<keyword evidence="10 23" id="KW-1133">Transmembrane helix</keyword>
<evidence type="ECO:0000256" key="6">
    <source>
        <dbReference type="ARBA" id="ARBA00022679"/>
    </source>
</evidence>
<dbReference type="InterPro" id="IPR013437">
    <property type="entry name" value="FtsW"/>
</dbReference>
<dbReference type="NCBIfam" id="TIGR02614">
    <property type="entry name" value="ftsW"/>
    <property type="match status" value="1"/>
</dbReference>
<accession>A0A2W2AY50</accession>
<evidence type="ECO:0000256" key="8">
    <source>
        <dbReference type="ARBA" id="ARBA00022960"/>
    </source>
</evidence>
<keyword evidence="7 23" id="KW-0812">Transmembrane</keyword>
<evidence type="ECO:0000256" key="20">
    <source>
        <dbReference type="ARBA" id="ARBA00049902"/>
    </source>
</evidence>
<organism evidence="24 25">
    <name type="scientific">Jiangella anatolica</name>
    <dbReference type="NCBI Taxonomy" id="2670374"/>
    <lineage>
        <taxon>Bacteria</taxon>
        <taxon>Bacillati</taxon>
        <taxon>Actinomycetota</taxon>
        <taxon>Actinomycetes</taxon>
        <taxon>Jiangellales</taxon>
        <taxon>Jiangellaceae</taxon>
        <taxon>Jiangella</taxon>
    </lineage>
</organism>
<dbReference type="PANTHER" id="PTHR30474">
    <property type="entry name" value="CELL CYCLE PROTEIN"/>
    <property type="match status" value="1"/>
</dbReference>
<keyword evidence="25" id="KW-1185">Reference proteome</keyword>
<feature type="transmembrane region" description="Helical" evidence="23">
    <location>
        <begin position="364"/>
        <end position="389"/>
    </location>
</feature>
<dbReference type="GO" id="GO:0071555">
    <property type="term" value="P:cell wall organization"/>
    <property type="evidence" value="ECO:0007669"/>
    <property type="project" value="UniProtKB-KW"/>
</dbReference>
<dbReference type="EC" id="2.4.99.28" evidence="19"/>
<dbReference type="GO" id="GO:0015648">
    <property type="term" value="F:lipid-linked peptidoglycan transporter activity"/>
    <property type="evidence" value="ECO:0007669"/>
    <property type="project" value="TreeGrafter"/>
</dbReference>
<feature type="region of interest" description="Disordered" evidence="22">
    <location>
        <begin position="1"/>
        <end position="33"/>
    </location>
</feature>
<evidence type="ECO:0000256" key="13">
    <source>
        <dbReference type="ARBA" id="ARBA00023316"/>
    </source>
</evidence>
<proteinExistence type="inferred from homology"/>
<evidence type="ECO:0000256" key="19">
    <source>
        <dbReference type="ARBA" id="ARBA00044770"/>
    </source>
</evidence>
<dbReference type="EMBL" id="POTW01000100">
    <property type="protein sequence ID" value="PZF80125.1"/>
    <property type="molecule type" value="Genomic_DNA"/>
</dbReference>
<feature type="transmembrane region" description="Helical" evidence="23">
    <location>
        <begin position="129"/>
        <end position="146"/>
    </location>
</feature>
<feature type="transmembrane region" description="Helical" evidence="23">
    <location>
        <begin position="242"/>
        <end position="259"/>
    </location>
</feature>
<feature type="transmembrane region" description="Helical" evidence="23">
    <location>
        <begin position="395"/>
        <end position="417"/>
    </location>
</feature>
<dbReference type="AlphaFoldDB" id="A0A2W2AY50"/>
<dbReference type="PANTHER" id="PTHR30474:SF2">
    <property type="entry name" value="PEPTIDOGLYCAN GLYCOSYLTRANSFERASE FTSW-RELATED"/>
    <property type="match status" value="1"/>
</dbReference>
<keyword evidence="6" id="KW-0808">Transferase</keyword>
<feature type="transmembrane region" description="Helical" evidence="23">
    <location>
        <begin position="166"/>
        <end position="187"/>
    </location>
</feature>
<dbReference type="GO" id="GO:0009252">
    <property type="term" value="P:peptidoglycan biosynthetic process"/>
    <property type="evidence" value="ECO:0007669"/>
    <property type="project" value="UniProtKB-KW"/>
</dbReference>
<sequence>MRVHGHVRQLRGPGRRLRRGGATPARRPRHAVSTVDEAAPAERPLRTAAAEAVRRLLRRPLASYYLVLGSAGLLLVLGLIMVFSASSVMSRVQFGYPYYYFARQLAWVIVGLPMAWLASRIPARLLRRFGLPMLVVAAMLLALTFVPGLGVTRGGNTNWLDFGGPFLLQPSEPAKLALIIWGAGMFAMKGRLLTQWKHLMIPFVPVSGAVVALTIGQRDLGTALVLMAIVLTLLWVVGVPTWLFGLALGVVGVVGAYFVTASENRMSRVASFLDPFSDFSGAGYQAANSIYAFATGGWWGSGLGASRLKWGQLPEAHTDFIFSILGEELGLPGALMVLGLFFTLGFAGIRIAMRTTDTFTRLAAAGITGWLIVQAIINLGSVLVVFPVIGVPLPLVSYGGASMVVAIVAVGILMALAKEEPGAREALAARKQARRERRQSRRLRA</sequence>
<evidence type="ECO:0000256" key="17">
    <source>
        <dbReference type="ARBA" id="ARBA00041185"/>
    </source>
</evidence>
<feature type="transmembrane region" description="Helical" evidence="23">
    <location>
        <begin position="98"/>
        <end position="117"/>
    </location>
</feature>
<evidence type="ECO:0000256" key="3">
    <source>
        <dbReference type="ARBA" id="ARBA00022475"/>
    </source>
</evidence>
<comment type="subcellular location">
    <subcellularLocation>
        <location evidence="1">Cell membrane</location>
        <topology evidence="1">Multi-pass membrane protein</topology>
    </subcellularLocation>
</comment>
<comment type="similarity">
    <text evidence="16">Belongs to the SEDS family. FtsW subfamily.</text>
</comment>
<dbReference type="GO" id="GO:0005886">
    <property type="term" value="C:plasma membrane"/>
    <property type="evidence" value="ECO:0007669"/>
    <property type="project" value="UniProtKB-SubCell"/>
</dbReference>
<keyword evidence="11 23" id="KW-0472">Membrane</keyword>
<keyword evidence="3" id="KW-1003">Cell membrane</keyword>
<feature type="transmembrane region" description="Helical" evidence="23">
    <location>
        <begin position="64"/>
        <end position="86"/>
    </location>
</feature>
<comment type="catalytic activity">
    <reaction evidence="20">
        <text>[GlcNAc-(1-&gt;4)-Mur2Ac(oyl-L-Ala-gamma-D-Glu-L-Lys-D-Ala-D-Ala)](n)-di-trans,octa-cis-undecaprenyl diphosphate + beta-D-GlcNAc-(1-&gt;4)-Mur2Ac(oyl-L-Ala-gamma-D-Glu-L-Lys-D-Ala-D-Ala)-di-trans,octa-cis-undecaprenyl diphosphate = [GlcNAc-(1-&gt;4)-Mur2Ac(oyl-L-Ala-gamma-D-Glu-L-Lys-D-Ala-D-Ala)](n+1)-di-trans,octa-cis-undecaprenyl diphosphate + di-trans,octa-cis-undecaprenyl diphosphate + H(+)</text>
        <dbReference type="Rhea" id="RHEA:23708"/>
        <dbReference type="Rhea" id="RHEA-COMP:9602"/>
        <dbReference type="Rhea" id="RHEA-COMP:9603"/>
        <dbReference type="ChEBI" id="CHEBI:15378"/>
        <dbReference type="ChEBI" id="CHEBI:58405"/>
        <dbReference type="ChEBI" id="CHEBI:60033"/>
        <dbReference type="ChEBI" id="CHEBI:78435"/>
        <dbReference type="EC" id="2.4.99.28"/>
    </reaction>
</comment>
<feature type="transmembrane region" description="Helical" evidence="23">
    <location>
        <begin position="199"/>
        <end position="215"/>
    </location>
</feature>
<dbReference type="Pfam" id="PF01098">
    <property type="entry name" value="FTSW_RODA_SPOVE"/>
    <property type="match status" value="1"/>
</dbReference>
<gene>
    <name evidence="24" type="primary">ftsW</name>
    <name evidence="24" type="ORF">C1I92_27690</name>
</gene>
<keyword evidence="5" id="KW-0328">Glycosyltransferase</keyword>
<protein>
    <recommendedName>
        <fullName evidence="17">Probable peptidoglycan glycosyltransferase FtsW</fullName>
        <ecNumber evidence="19">2.4.99.28</ecNumber>
    </recommendedName>
    <alternativeName>
        <fullName evidence="18">Cell division protein FtsW</fullName>
    </alternativeName>
    <alternativeName>
        <fullName evidence="15">Cell wall polymerase</fullName>
    </alternativeName>
    <alternativeName>
        <fullName evidence="14">Peptidoglycan polymerase</fullName>
    </alternativeName>
</protein>
<dbReference type="GO" id="GO:0051301">
    <property type="term" value="P:cell division"/>
    <property type="evidence" value="ECO:0007669"/>
    <property type="project" value="UniProtKB-KW"/>
</dbReference>
<dbReference type="Proteomes" id="UP000248764">
    <property type="component" value="Unassembled WGS sequence"/>
</dbReference>
<evidence type="ECO:0000256" key="1">
    <source>
        <dbReference type="ARBA" id="ARBA00004651"/>
    </source>
</evidence>
<feature type="compositionally biased region" description="Basic residues" evidence="22">
    <location>
        <begin position="1"/>
        <end position="19"/>
    </location>
</feature>
<comment type="function">
    <text evidence="21">Peptidoglycan polymerase that is essential for cell division.</text>
</comment>
<keyword evidence="13" id="KW-0961">Cell wall biogenesis/degradation</keyword>
<name>A0A2W2AY50_9ACTN</name>
<dbReference type="InterPro" id="IPR001182">
    <property type="entry name" value="FtsW/RodA"/>
</dbReference>
<dbReference type="GO" id="GO:0032153">
    <property type="term" value="C:cell division site"/>
    <property type="evidence" value="ECO:0007669"/>
    <property type="project" value="TreeGrafter"/>
</dbReference>
<evidence type="ECO:0000256" key="5">
    <source>
        <dbReference type="ARBA" id="ARBA00022676"/>
    </source>
</evidence>
<dbReference type="GO" id="GO:0008955">
    <property type="term" value="F:peptidoglycan glycosyltransferase activity"/>
    <property type="evidence" value="ECO:0007669"/>
    <property type="project" value="UniProtKB-EC"/>
</dbReference>
<dbReference type="GO" id="GO:0008360">
    <property type="term" value="P:regulation of cell shape"/>
    <property type="evidence" value="ECO:0007669"/>
    <property type="project" value="UniProtKB-KW"/>
</dbReference>
<evidence type="ECO:0000256" key="12">
    <source>
        <dbReference type="ARBA" id="ARBA00023306"/>
    </source>
</evidence>
<evidence type="ECO:0000313" key="24">
    <source>
        <dbReference type="EMBL" id="PZF80125.1"/>
    </source>
</evidence>
<evidence type="ECO:0000256" key="14">
    <source>
        <dbReference type="ARBA" id="ARBA00032370"/>
    </source>
</evidence>
<evidence type="ECO:0000256" key="18">
    <source>
        <dbReference type="ARBA" id="ARBA00041418"/>
    </source>
</evidence>
<evidence type="ECO:0000256" key="7">
    <source>
        <dbReference type="ARBA" id="ARBA00022692"/>
    </source>
</evidence>
<comment type="pathway">
    <text evidence="2">Cell wall biogenesis; peptidoglycan biosynthesis.</text>
</comment>
<reference evidence="24 25" key="1">
    <citation type="submission" date="2018-01" db="EMBL/GenBank/DDBJ databases">
        <title>Draft genome sequence of Jiangella sp. GTF31.</title>
        <authorList>
            <person name="Sahin N."/>
            <person name="Ay H."/>
            <person name="Saygin H."/>
        </authorList>
    </citation>
    <scope>NUCLEOTIDE SEQUENCE [LARGE SCALE GENOMIC DNA]</scope>
    <source>
        <strain evidence="24 25">GTF31</strain>
    </source>
</reference>